<protein>
    <submittedName>
        <fullName evidence="2">Uncharacterized protein</fullName>
    </submittedName>
</protein>
<sequence length="151" mass="17488">NKTLMFAFLNIDRKSAMEWYKQILVLGLPEPRELKINPKNTVGTVLSLNGHRKYYCIFHAKHPEAVFGHPRSSISGDFMGFSDNESDSTSDVEDGDKKKDSIASDKPLLNYYSKVLFEEQLLEGLNNWLDRLFEGTTIRYHINYWPDWPGK</sequence>
<dbReference type="Proteomes" id="UP001497623">
    <property type="component" value="Unassembled WGS sequence"/>
</dbReference>
<feature type="region of interest" description="Disordered" evidence="1">
    <location>
        <begin position="80"/>
        <end position="100"/>
    </location>
</feature>
<proteinExistence type="predicted"/>
<evidence type="ECO:0000256" key="1">
    <source>
        <dbReference type="SAM" id="MobiDB-lite"/>
    </source>
</evidence>
<name>A0AAV2RKA4_MEGNR</name>
<evidence type="ECO:0000313" key="3">
    <source>
        <dbReference type="Proteomes" id="UP001497623"/>
    </source>
</evidence>
<dbReference type="AlphaFoldDB" id="A0AAV2RKA4"/>
<feature type="non-terminal residue" evidence="2">
    <location>
        <position position="1"/>
    </location>
</feature>
<feature type="compositionally biased region" description="Acidic residues" evidence="1">
    <location>
        <begin position="84"/>
        <end position="94"/>
    </location>
</feature>
<comment type="caution">
    <text evidence="2">The sequence shown here is derived from an EMBL/GenBank/DDBJ whole genome shotgun (WGS) entry which is preliminary data.</text>
</comment>
<organism evidence="2 3">
    <name type="scientific">Meganyctiphanes norvegica</name>
    <name type="common">Northern krill</name>
    <name type="synonym">Thysanopoda norvegica</name>
    <dbReference type="NCBI Taxonomy" id="48144"/>
    <lineage>
        <taxon>Eukaryota</taxon>
        <taxon>Metazoa</taxon>
        <taxon>Ecdysozoa</taxon>
        <taxon>Arthropoda</taxon>
        <taxon>Crustacea</taxon>
        <taxon>Multicrustacea</taxon>
        <taxon>Malacostraca</taxon>
        <taxon>Eumalacostraca</taxon>
        <taxon>Eucarida</taxon>
        <taxon>Euphausiacea</taxon>
        <taxon>Euphausiidae</taxon>
        <taxon>Meganyctiphanes</taxon>
    </lineage>
</organism>
<gene>
    <name evidence="2" type="ORF">MNOR_LOCUS25411</name>
</gene>
<keyword evidence="3" id="KW-1185">Reference proteome</keyword>
<evidence type="ECO:0000313" key="2">
    <source>
        <dbReference type="EMBL" id="CAL4126146.1"/>
    </source>
</evidence>
<dbReference type="EMBL" id="CAXKWB010024224">
    <property type="protein sequence ID" value="CAL4126146.1"/>
    <property type="molecule type" value="Genomic_DNA"/>
</dbReference>
<reference evidence="2 3" key="1">
    <citation type="submission" date="2024-05" db="EMBL/GenBank/DDBJ databases">
        <authorList>
            <person name="Wallberg A."/>
        </authorList>
    </citation>
    <scope>NUCLEOTIDE SEQUENCE [LARGE SCALE GENOMIC DNA]</scope>
</reference>
<accession>A0AAV2RKA4</accession>